<dbReference type="Proteomes" id="UP000075901">
    <property type="component" value="Unassembled WGS sequence"/>
</dbReference>
<evidence type="ECO:0000313" key="2">
    <source>
        <dbReference type="Proteomes" id="UP000075901"/>
    </source>
</evidence>
<keyword evidence="2" id="KW-1185">Reference proteome</keyword>
<evidence type="ECO:0000313" key="1">
    <source>
        <dbReference type="EnsemblMetazoa" id="AMAM009203-PA"/>
    </source>
</evidence>
<sequence length="174" mass="19902">MIHSTNQSKLFRRPVSNFTASFCVFFRRTNFFLFASVCFSSPNSTSARRSRWTTRRATISWASNRMPRWPPPTICCCMAVASPVPNQPYGTVARWRVVVRKVAVPVVVVLRRRLSTRGPVTHRSWSYRKALDLRSARTRRSSTSCCRSITPISISSKVMVDTRAYTYVNQAVCL</sequence>
<protein>
    <submittedName>
        <fullName evidence="1">Uncharacterized protein</fullName>
    </submittedName>
</protein>
<reference evidence="1" key="2">
    <citation type="submission" date="2020-05" db="UniProtKB">
        <authorList>
            <consortium name="EnsemblMetazoa"/>
        </authorList>
    </citation>
    <scope>IDENTIFICATION</scope>
    <source>
        <strain evidence="1">maculatus3</strain>
    </source>
</reference>
<dbReference type="AlphaFoldDB" id="A0A182SLL4"/>
<name>A0A182SLL4_9DIPT</name>
<reference evidence="2" key="1">
    <citation type="submission" date="2013-09" db="EMBL/GenBank/DDBJ databases">
        <title>The Genome Sequence of Anopheles maculatus species B.</title>
        <authorList>
            <consortium name="The Broad Institute Genomics Platform"/>
            <person name="Neafsey D.E."/>
            <person name="Besansky N."/>
            <person name="Howell P."/>
            <person name="Walton C."/>
            <person name="Young S.K."/>
            <person name="Zeng Q."/>
            <person name="Gargeya S."/>
            <person name="Fitzgerald M."/>
            <person name="Haas B."/>
            <person name="Abouelleil A."/>
            <person name="Allen A.W."/>
            <person name="Alvarado L."/>
            <person name="Arachchi H.M."/>
            <person name="Berlin A.M."/>
            <person name="Chapman S.B."/>
            <person name="Gainer-Dewar J."/>
            <person name="Goldberg J."/>
            <person name="Griggs A."/>
            <person name="Gujja S."/>
            <person name="Hansen M."/>
            <person name="Howarth C."/>
            <person name="Imamovic A."/>
            <person name="Ireland A."/>
            <person name="Larimer J."/>
            <person name="McCowan C."/>
            <person name="Murphy C."/>
            <person name="Pearson M."/>
            <person name="Poon T.W."/>
            <person name="Priest M."/>
            <person name="Roberts A."/>
            <person name="Saif S."/>
            <person name="Shea T."/>
            <person name="Sisk P."/>
            <person name="Sykes S."/>
            <person name="Wortman J."/>
            <person name="Nusbaum C."/>
            <person name="Birren B."/>
        </authorList>
    </citation>
    <scope>NUCLEOTIDE SEQUENCE [LARGE SCALE GENOMIC DNA]</scope>
    <source>
        <strain evidence="2">maculatus3</strain>
    </source>
</reference>
<proteinExistence type="predicted"/>
<dbReference type="VEuPathDB" id="VectorBase:AMAM009203"/>
<organism evidence="1 2">
    <name type="scientific">Anopheles maculatus</name>
    <dbReference type="NCBI Taxonomy" id="74869"/>
    <lineage>
        <taxon>Eukaryota</taxon>
        <taxon>Metazoa</taxon>
        <taxon>Ecdysozoa</taxon>
        <taxon>Arthropoda</taxon>
        <taxon>Hexapoda</taxon>
        <taxon>Insecta</taxon>
        <taxon>Pterygota</taxon>
        <taxon>Neoptera</taxon>
        <taxon>Endopterygota</taxon>
        <taxon>Diptera</taxon>
        <taxon>Nematocera</taxon>
        <taxon>Culicoidea</taxon>
        <taxon>Culicidae</taxon>
        <taxon>Anophelinae</taxon>
        <taxon>Anopheles</taxon>
        <taxon>Anopheles maculatus group</taxon>
    </lineage>
</organism>
<accession>A0A182SLL4</accession>
<dbReference type="EnsemblMetazoa" id="AMAM009203-RA">
    <property type="protein sequence ID" value="AMAM009203-PA"/>
    <property type="gene ID" value="AMAM009203"/>
</dbReference>